<organism evidence="1 2">
    <name type="scientific">Artemisia annua</name>
    <name type="common">Sweet wormwood</name>
    <dbReference type="NCBI Taxonomy" id="35608"/>
    <lineage>
        <taxon>Eukaryota</taxon>
        <taxon>Viridiplantae</taxon>
        <taxon>Streptophyta</taxon>
        <taxon>Embryophyta</taxon>
        <taxon>Tracheophyta</taxon>
        <taxon>Spermatophyta</taxon>
        <taxon>Magnoliopsida</taxon>
        <taxon>eudicotyledons</taxon>
        <taxon>Gunneridae</taxon>
        <taxon>Pentapetalae</taxon>
        <taxon>asterids</taxon>
        <taxon>campanulids</taxon>
        <taxon>Asterales</taxon>
        <taxon>Asteraceae</taxon>
        <taxon>Asteroideae</taxon>
        <taxon>Anthemideae</taxon>
        <taxon>Artemisiinae</taxon>
        <taxon>Artemisia</taxon>
    </lineage>
</organism>
<proteinExistence type="predicted"/>
<reference evidence="1 2" key="1">
    <citation type="journal article" date="2018" name="Mol. Plant">
        <title>The genome of Artemisia annua provides insight into the evolution of Asteraceae family and artemisinin biosynthesis.</title>
        <authorList>
            <person name="Shen Q."/>
            <person name="Zhang L."/>
            <person name="Liao Z."/>
            <person name="Wang S."/>
            <person name="Yan T."/>
            <person name="Shi P."/>
            <person name="Liu M."/>
            <person name="Fu X."/>
            <person name="Pan Q."/>
            <person name="Wang Y."/>
            <person name="Lv Z."/>
            <person name="Lu X."/>
            <person name="Zhang F."/>
            <person name="Jiang W."/>
            <person name="Ma Y."/>
            <person name="Chen M."/>
            <person name="Hao X."/>
            <person name="Li L."/>
            <person name="Tang Y."/>
            <person name="Lv G."/>
            <person name="Zhou Y."/>
            <person name="Sun X."/>
            <person name="Brodelius P.E."/>
            <person name="Rose J.K.C."/>
            <person name="Tang K."/>
        </authorList>
    </citation>
    <scope>NUCLEOTIDE SEQUENCE [LARGE SCALE GENOMIC DNA]</scope>
    <source>
        <strain evidence="2">cv. Huhao1</strain>
        <tissue evidence="1">Leaf</tissue>
    </source>
</reference>
<gene>
    <name evidence="1" type="ORF">CTI12_AA259490</name>
</gene>
<keyword evidence="2" id="KW-1185">Reference proteome</keyword>
<dbReference type="OrthoDB" id="1388414at2759"/>
<dbReference type="EMBL" id="PKPP01002703">
    <property type="protein sequence ID" value="PWA73664.1"/>
    <property type="molecule type" value="Genomic_DNA"/>
</dbReference>
<sequence>MGTNYKVALTPQRIRDTIHGWGKEDTSTVISVEEYDHHEFDSPRAWMRPSEGLEIELQPHTVLMTGDNSSLALNGELSAVIKTICGCNSILTRSHPGSWTIKLMVVTFLNKYHSACVCVNH</sequence>
<name>A0A2U1NJG5_ARTAN</name>
<protein>
    <submittedName>
        <fullName evidence="1">Seven transmembrane MLO family protein</fullName>
    </submittedName>
</protein>
<accession>A0A2U1NJG5</accession>
<keyword evidence="1" id="KW-0472">Membrane</keyword>
<dbReference type="STRING" id="35608.A0A2U1NJG5"/>
<dbReference type="Proteomes" id="UP000245207">
    <property type="component" value="Unassembled WGS sequence"/>
</dbReference>
<evidence type="ECO:0000313" key="1">
    <source>
        <dbReference type="EMBL" id="PWA73664.1"/>
    </source>
</evidence>
<comment type="caution">
    <text evidence="1">The sequence shown here is derived from an EMBL/GenBank/DDBJ whole genome shotgun (WGS) entry which is preliminary data.</text>
</comment>
<dbReference type="AlphaFoldDB" id="A0A2U1NJG5"/>
<evidence type="ECO:0000313" key="2">
    <source>
        <dbReference type="Proteomes" id="UP000245207"/>
    </source>
</evidence>
<keyword evidence="1" id="KW-0812">Transmembrane</keyword>